<dbReference type="NCBIfam" id="TIGR01469">
    <property type="entry name" value="cobA_cysG_Cterm"/>
    <property type="match status" value="1"/>
</dbReference>
<evidence type="ECO:0000313" key="16">
    <source>
        <dbReference type="EMBL" id="TPX76133.1"/>
    </source>
</evidence>
<gene>
    <name evidence="16" type="ORF">CcCBS67573_g02585</name>
</gene>
<dbReference type="PROSITE" id="PS00840">
    <property type="entry name" value="SUMT_2"/>
    <property type="match status" value="1"/>
</dbReference>
<proteinExistence type="inferred from homology"/>
<comment type="catalytic activity">
    <reaction evidence="11">
        <text>precorrin-2 + NAD(+) = sirohydrochlorin + NADH + 2 H(+)</text>
        <dbReference type="Rhea" id="RHEA:15613"/>
        <dbReference type="ChEBI" id="CHEBI:15378"/>
        <dbReference type="ChEBI" id="CHEBI:57540"/>
        <dbReference type="ChEBI" id="CHEBI:57945"/>
        <dbReference type="ChEBI" id="CHEBI:58351"/>
        <dbReference type="ChEBI" id="CHEBI:58827"/>
        <dbReference type="EC" id="1.3.1.76"/>
    </reaction>
</comment>
<keyword evidence="5" id="KW-0949">S-adenosyl-L-methionine</keyword>
<comment type="pathway">
    <text evidence="1">Porphyrin-containing compound metabolism; siroheme biosynthesis; sirohydrochlorin from precorrin-2: step 1/1.</text>
</comment>
<evidence type="ECO:0000259" key="13">
    <source>
        <dbReference type="Pfam" id="PF00590"/>
    </source>
</evidence>
<dbReference type="InterPro" id="IPR028162">
    <property type="entry name" value="Met8_C"/>
</dbReference>
<dbReference type="PANTHER" id="PTHR45790">
    <property type="entry name" value="SIROHEME SYNTHASE-RELATED"/>
    <property type="match status" value="1"/>
</dbReference>
<evidence type="ECO:0000259" key="15">
    <source>
        <dbReference type="Pfam" id="PF14824"/>
    </source>
</evidence>
<dbReference type="PROSITE" id="PS00839">
    <property type="entry name" value="SUMT_1"/>
    <property type="match status" value="1"/>
</dbReference>
<dbReference type="PANTHER" id="PTHR45790:SF6">
    <property type="entry name" value="UROPORPHYRINOGEN-III C-METHYLTRANSFERASE"/>
    <property type="match status" value="1"/>
</dbReference>
<evidence type="ECO:0000313" key="17">
    <source>
        <dbReference type="Proteomes" id="UP000320333"/>
    </source>
</evidence>
<dbReference type="NCBIfam" id="TIGR01470">
    <property type="entry name" value="cysG_Nterm"/>
    <property type="match status" value="1"/>
</dbReference>
<dbReference type="Pfam" id="PF13241">
    <property type="entry name" value="NAD_binding_7"/>
    <property type="match status" value="1"/>
</dbReference>
<dbReference type="Proteomes" id="UP000320333">
    <property type="component" value="Unassembled WGS sequence"/>
</dbReference>
<dbReference type="GO" id="GO:0043115">
    <property type="term" value="F:precorrin-2 dehydrogenase activity"/>
    <property type="evidence" value="ECO:0007669"/>
    <property type="project" value="UniProtKB-EC"/>
</dbReference>
<dbReference type="GO" id="GO:0016829">
    <property type="term" value="F:lyase activity"/>
    <property type="evidence" value="ECO:0007669"/>
    <property type="project" value="UniProtKB-KW"/>
</dbReference>
<dbReference type="Pfam" id="PF14824">
    <property type="entry name" value="Sirohm_synth_M"/>
    <property type="match status" value="1"/>
</dbReference>
<dbReference type="InterPro" id="IPR003043">
    <property type="entry name" value="Uropor_MeTrfase_CS"/>
</dbReference>
<keyword evidence="8" id="KW-0456">Lyase</keyword>
<evidence type="ECO:0000256" key="9">
    <source>
        <dbReference type="ARBA" id="ARBA00023244"/>
    </source>
</evidence>
<dbReference type="Gene3D" id="3.40.1010.10">
    <property type="entry name" value="Cobalt-precorrin-4 Transmethylase, Domain 1"/>
    <property type="match status" value="1"/>
</dbReference>
<evidence type="ECO:0000256" key="3">
    <source>
        <dbReference type="ARBA" id="ARBA00022603"/>
    </source>
</evidence>
<evidence type="ECO:0000259" key="14">
    <source>
        <dbReference type="Pfam" id="PF14823"/>
    </source>
</evidence>
<dbReference type="SUPFAM" id="SSF51735">
    <property type="entry name" value="NAD(P)-binding Rossmann-fold domains"/>
    <property type="match status" value="1"/>
</dbReference>
<keyword evidence="17" id="KW-1185">Reference proteome</keyword>
<feature type="domain" description="Siroheme biosynthesis protein Met8 C-terminal" evidence="14">
    <location>
        <begin position="175"/>
        <end position="243"/>
    </location>
</feature>
<dbReference type="InterPro" id="IPR000878">
    <property type="entry name" value="4pyrrol_Mease"/>
</dbReference>
<name>A0A507FIK8_9FUNG</name>
<evidence type="ECO:0000256" key="1">
    <source>
        <dbReference type="ARBA" id="ARBA00005010"/>
    </source>
</evidence>
<comment type="caution">
    <text evidence="16">The sequence shown here is derived from an EMBL/GenBank/DDBJ whole genome shotgun (WGS) entry which is preliminary data.</text>
</comment>
<dbReference type="Gene3D" id="1.10.3280.10">
    <property type="entry name" value="Siroheme synthase, domain 3"/>
    <property type="match status" value="1"/>
</dbReference>
<dbReference type="GO" id="GO:0004851">
    <property type="term" value="F:uroporphyrin-III C-methyltransferase activity"/>
    <property type="evidence" value="ECO:0007669"/>
    <property type="project" value="TreeGrafter"/>
</dbReference>
<keyword evidence="2" id="KW-0169">Cobalamin biosynthesis</keyword>
<dbReference type="InterPro" id="IPR014777">
    <property type="entry name" value="4pyrrole_Mease_sub1"/>
</dbReference>
<evidence type="ECO:0000256" key="5">
    <source>
        <dbReference type="ARBA" id="ARBA00022691"/>
    </source>
</evidence>
<evidence type="ECO:0000256" key="4">
    <source>
        <dbReference type="ARBA" id="ARBA00022679"/>
    </source>
</evidence>
<evidence type="ECO:0000256" key="10">
    <source>
        <dbReference type="ARBA" id="ARBA00023268"/>
    </source>
</evidence>
<keyword evidence="7" id="KW-0520">NAD</keyword>
<dbReference type="Gene3D" id="3.30.950.10">
    <property type="entry name" value="Methyltransferase, Cobalt-precorrin-4 Transmethylase, Domain 2"/>
    <property type="match status" value="1"/>
</dbReference>
<comment type="similarity">
    <text evidence="12">Belongs to the precorrin methyltransferase family.</text>
</comment>
<feature type="domain" description="Siroheme synthase central" evidence="15">
    <location>
        <begin position="149"/>
        <end position="172"/>
    </location>
</feature>
<dbReference type="Gene3D" id="3.40.50.720">
    <property type="entry name" value="NAD(P)-binding Rossmann-like Domain"/>
    <property type="match status" value="1"/>
</dbReference>
<keyword evidence="4 12" id="KW-0808">Transferase</keyword>
<dbReference type="EMBL" id="QEAP01000056">
    <property type="protein sequence ID" value="TPX76133.1"/>
    <property type="molecule type" value="Genomic_DNA"/>
</dbReference>
<evidence type="ECO:0000256" key="6">
    <source>
        <dbReference type="ARBA" id="ARBA00023002"/>
    </source>
</evidence>
<sequence>MLAEGEANTPTPAGLIVSLRLLGKKVLVVGGNKEAESRVMHALDAGAVVTVLSPVSGLTAVLLQRVEANEVSLIDAAFEGVQDLYFDTQSGDNADGCKTYDLVLGCLDEYNESEQLAECARALKIPVNCADVPHLCDFFFVAVMREGLLQIGVSSNGGGPRLAARLRSHIQSTLPKGTREAVSKIARLRVLVKNTPTPPGAGSLIKKRMTWMTRLCDQWSFDDMANLNEEDVVRLLGAYERGEMEPPLPTSKIAPLGSSTSANENSISSNPTFSKLASQIPTLQQLLDSPIQRLYALACLFFSVWLHILTYPLRATFSLLESIFPNLKTWSPPPIVILKESTALPTLPTASTKPALATQSSQQLLQIPPLPASTTPKVVLVGAGPGSTNLLTVGAIRNLAAADTIVTDHLVSADILRHVPPTCKILQVPKKEKGASDAAQDVANDLCATAILKHGAKHVVRLKGGDPYVFGRGGEELVYLCERGVNVEVVPGVSGVNGILGSAGIPATFKGLSESVVVLTARGEKGAWPEVPAFGDGLKTVVVFMPIARMKGISDLMIKQGYPSTLPAAVIENGSLDHQRVIKGTLASIPDLVVSEKVVSPALLVVGNVCTVLDKAHS</sequence>
<dbReference type="STRING" id="246404.A0A507FIK8"/>
<dbReference type="Pfam" id="PF00590">
    <property type="entry name" value="TP_methylase"/>
    <property type="match status" value="1"/>
</dbReference>
<dbReference type="Gene3D" id="3.30.160.110">
    <property type="entry name" value="Siroheme synthase, domain 2"/>
    <property type="match status" value="1"/>
</dbReference>
<dbReference type="InterPro" id="IPR036291">
    <property type="entry name" value="NAD(P)-bd_dom_sf"/>
</dbReference>
<feature type="domain" description="Tetrapyrrole methylase" evidence="13">
    <location>
        <begin position="377"/>
        <end position="589"/>
    </location>
</feature>
<dbReference type="InterPro" id="IPR006367">
    <property type="entry name" value="Sirohaem_synthase_N"/>
</dbReference>
<accession>A0A507FIK8</accession>
<evidence type="ECO:0000256" key="11">
    <source>
        <dbReference type="ARBA" id="ARBA00047561"/>
    </source>
</evidence>
<reference evidence="16 17" key="1">
    <citation type="journal article" date="2019" name="Sci. Rep.">
        <title>Comparative genomics of chytrid fungi reveal insights into the obligate biotrophic and pathogenic lifestyle of Synchytrium endobioticum.</title>
        <authorList>
            <person name="van de Vossenberg B.T.L.H."/>
            <person name="Warris S."/>
            <person name="Nguyen H.D.T."/>
            <person name="van Gent-Pelzer M.P.E."/>
            <person name="Joly D.L."/>
            <person name="van de Geest H.C."/>
            <person name="Bonants P.J.M."/>
            <person name="Smith D.S."/>
            <person name="Levesque C.A."/>
            <person name="van der Lee T.A.J."/>
        </authorList>
    </citation>
    <scope>NUCLEOTIDE SEQUENCE [LARGE SCALE GENOMIC DNA]</scope>
    <source>
        <strain evidence="16 17">CBS 675.73</strain>
    </source>
</reference>
<keyword evidence="10" id="KW-0511">Multifunctional enzyme</keyword>
<keyword evidence="9" id="KW-0627">Porphyrin biosynthesis</keyword>
<dbReference type="InterPro" id="IPR035996">
    <property type="entry name" value="4pyrrol_Methylase_sf"/>
</dbReference>
<dbReference type="GO" id="GO:0019354">
    <property type="term" value="P:siroheme biosynthetic process"/>
    <property type="evidence" value="ECO:0007669"/>
    <property type="project" value="UniProtKB-UniPathway"/>
</dbReference>
<dbReference type="SUPFAM" id="SSF75615">
    <property type="entry name" value="Siroheme synthase middle domains-like"/>
    <property type="match status" value="1"/>
</dbReference>
<dbReference type="InterPro" id="IPR006366">
    <property type="entry name" value="CobA/CysG_C"/>
</dbReference>
<organism evidence="16 17">
    <name type="scientific">Chytriomyces confervae</name>
    <dbReference type="NCBI Taxonomy" id="246404"/>
    <lineage>
        <taxon>Eukaryota</taxon>
        <taxon>Fungi</taxon>
        <taxon>Fungi incertae sedis</taxon>
        <taxon>Chytridiomycota</taxon>
        <taxon>Chytridiomycota incertae sedis</taxon>
        <taxon>Chytridiomycetes</taxon>
        <taxon>Chytridiales</taxon>
        <taxon>Chytriomycetaceae</taxon>
        <taxon>Chytriomyces</taxon>
    </lineage>
</organism>
<dbReference type="GO" id="GO:0032259">
    <property type="term" value="P:methylation"/>
    <property type="evidence" value="ECO:0007669"/>
    <property type="project" value="UniProtKB-KW"/>
</dbReference>
<dbReference type="OrthoDB" id="508204at2759"/>
<dbReference type="CDD" id="cd11642">
    <property type="entry name" value="SUMT"/>
    <property type="match status" value="1"/>
</dbReference>
<evidence type="ECO:0000256" key="12">
    <source>
        <dbReference type="RuleBase" id="RU003960"/>
    </source>
</evidence>
<dbReference type="InterPro" id="IPR014776">
    <property type="entry name" value="4pyrrole_Mease_sub2"/>
</dbReference>
<dbReference type="NCBIfam" id="NF004790">
    <property type="entry name" value="PRK06136.1"/>
    <property type="match status" value="1"/>
</dbReference>
<evidence type="ECO:0000256" key="2">
    <source>
        <dbReference type="ARBA" id="ARBA00022573"/>
    </source>
</evidence>
<dbReference type="InterPro" id="IPR050161">
    <property type="entry name" value="Siro_Cobalamin_biosynth"/>
</dbReference>
<dbReference type="UniPathway" id="UPA00262">
    <property type="reaction ID" value="UER00222"/>
</dbReference>
<dbReference type="FunFam" id="3.40.1010.10:FF:000001">
    <property type="entry name" value="Siroheme synthase"/>
    <property type="match status" value="1"/>
</dbReference>
<dbReference type="AlphaFoldDB" id="A0A507FIK8"/>
<evidence type="ECO:0000256" key="7">
    <source>
        <dbReference type="ARBA" id="ARBA00023027"/>
    </source>
</evidence>
<dbReference type="Pfam" id="PF14823">
    <property type="entry name" value="Sirohm_synth_C"/>
    <property type="match status" value="1"/>
</dbReference>
<keyword evidence="3 12" id="KW-0489">Methyltransferase</keyword>
<protein>
    <submittedName>
        <fullName evidence="16">Uncharacterized protein</fullName>
    </submittedName>
</protein>
<evidence type="ECO:0000256" key="8">
    <source>
        <dbReference type="ARBA" id="ARBA00023239"/>
    </source>
</evidence>
<dbReference type="SUPFAM" id="SSF53790">
    <property type="entry name" value="Tetrapyrrole methylase"/>
    <property type="match status" value="1"/>
</dbReference>
<dbReference type="InterPro" id="IPR028281">
    <property type="entry name" value="Sirohaem_synthase_central"/>
</dbReference>
<keyword evidence="6" id="KW-0560">Oxidoreductase</keyword>